<dbReference type="Proteomes" id="UP000251960">
    <property type="component" value="Chromosome 3"/>
</dbReference>
<accession>A0A3L6FLG5</accession>
<dbReference type="AlphaFoldDB" id="A0A3L6FLG5"/>
<protein>
    <submittedName>
        <fullName evidence="2">Uncharacterized protein</fullName>
    </submittedName>
</protein>
<evidence type="ECO:0000313" key="3">
    <source>
        <dbReference type="Proteomes" id="UP000251960"/>
    </source>
</evidence>
<organism evidence="2 3">
    <name type="scientific">Zea mays</name>
    <name type="common">Maize</name>
    <dbReference type="NCBI Taxonomy" id="4577"/>
    <lineage>
        <taxon>Eukaryota</taxon>
        <taxon>Viridiplantae</taxon>
        <taxon>Streptophyta</taxon>
        <taxon>Embryophyta</taxon>
        <taxon>Tracheophyta</taxon>
        <taxon>Spermatophyta</taxon>
        <taxon>Magnoliopsida</taxon>
        <taxon>Liliopsida</taxon>
        <taxon>Poales</taxon>
        <taxon>Poaceae</taxon>
        <taxon>PACMAD clade</taxon>
        <taxon>Panicoideae</taxon>
        <taxon>Andropogonodae</taxon>
        <taxon>Andropogoneae</taxon>
        <taxon>Tripsacinae</taxon>
        <taxon>Zea</taxon>
    </lineage>
</organism>
<feature type="region of interest" description="Disordered" evidence="1">
    <location>
        <begin position="146"/>
        <end position="171"/>
    </location>
</feature>
<evidence type="ECO:0000256" key="1">
    <source>
        <dbReference type="SAM" id="MobiDB-lite"/>
    </source>
</evidence>
<reference evidence="2 3" key="1">
    <citation type="journal article" date="2018" name="Nat. Genet.">
        <title>Extensive intraspecific gene order and gene structural variations between Mo17 and other maize genomes.</title>
        <authorList>
            <person name="Sun S."/>
            <person name="Zhou Y."/>
            <person name="Chen J."/>
            <person name="Shi J."/>
            <person name="Zhao H."/>
            <person name="Zhao H."/>
            <person name="Song W."/>
            <person name="Zhang M."/>
            <person name="Cui Y."/>
            <person name="Dong X."/>
            <person name="Liu H."/>
            <person name="Ma X."/>
            <person name="Jiao Y."/>
            <person name="Wang B."/>
            <person name="Wei X."/>
            <person name="Stein J.C."/>
            <person name="Glaubitz J.C."/>
            <person name="Lu F."/>
            <person name="Yu G."/>
            <person name="Liang C."/>
            <person name="Fengler K."/>
            <person name="Li B."/>
            <person name="Rafalski A."/>
            <person name="Schnable P.S."/>
            <person name="Ware D.H."/>
            <person name="Buckler E.S."/>
            <person name="Lai J."/>
        </authorList>
    </citation>
    <scope>NUCLEOTIDE SEQUENCE [LARGE SCALE GENOMIC DNA]</scope>
    <source>
        <strain evidence="3">cv. Missouri 17</strain>
        <tissue evidence="2">Seedling</tissue>
    </source>
</reference>
<evidence type="ECO:0000313" key="2">
    <source>
        <dbReference type="EMBL" id="PWZ34074.1"/>
    </source>
</evidence>
<comment type="caution">
    <text evidence="2">The sequence shown here is derived from an EMBL/GenBank/DDBJ whole genome shotgun (WGS) entry which is preliminary data.</text>
</comment>
<proteinExistence type="predicted"/>
<gene>
    <name evidence="2" type="ORF">Zm00014a_003472</name>
</gene>
<sequence length="171" mass="19410">MFCIVPFRRLYSYNNKAKITKGLIGCPHIGQPGSRYAAVVCLVVGCIHVTRRVLLCRLFGLPHMHQRLCLAMQKRSSGQALEMRPKSAHLWSQAHAMHSQGAADLARSAMLPRYGNQSGPKFFGFYHRPFKKKFYIFSNLTCGPPKPNNDMKPHAAQPVETNPEQYKRAHF</sequence>
<name>A0A3L6FLG5_MAIZE</name>
<dbReference type="EMBL" id="NCVQ01000004">
    <property type="protein sequence ID" value="PWZ34074.1"/>
    <property type="molecule type" value="Genomic_DNA"/>
</dbReference>